<dbReference type="PANTHER" id="PTHR12526:SF630">
    <property type="entry name" value="GLYCOSYLTRANSFERASE"/>
    <property type="match status" value="1"/>
</dbReference>
<reference evidence="2 3" key="1">
    <citation type="submission" date="2010-08" db="EMBL/GenBank/DDBJ databases">
        <title>Complete sequence of Thermoanaerobacterium thermosaccharolyticum DSM 571.</title>
        <authorList>
            <consortium name="US DOE Joint Genome Institute"/>
            <person name="Lucas S."/>
            <person name="Copeland A."/>
            <person name="Lapidus A."/>
            <person name="Cheng J.-F."/>
            <person name="Bruce D."/>
            <person name="Goodwin L."/>
            <person name="Pitluck S."/>
            <person name="Teshima H."/>
            <person name="Detter J.C."/>
            <person name="Han C."/>
            <person name="Tapia R."/>
            <person name="Land M."/>
            <person name="Hauser L."/>
            <person name="Chang Y.-J."/>
            <person name="Jeffries C."/>
            <person name="Kyrpides N."/>
            <person name="Ivanova N."/>
            <person name="Mikhailova N."/>
            <person name="Hemme C.L."/>
            <person name="Woyke T."/>
        </authorList>
    </citation>
    <scope>NUCLEOTIDE SEQUENCE [LARGE SCALE GENOMIC DNA]</scope>
    <source>
        <strain evidence="3">ATCC 7956 / DSM 571 / NCIMB 9385 / NCA 3814 / NCTC 13789 / WDCM 00135 / 2032</strain>
    </source>
</reference>
<name>D9TMG1_THETC</name>
<dbReference type="KEGG" id="ttm:Tthe_0911"/>
<dbReference type="EMBL" id="CP002171">
    <property type="protein sequence ID" value="ADL68449.1"/>
    <property type="molecule type" value="Genomic_DNA"/>
</dbReference>
<dbReference type="STRING" id="580327.Tthe_0911"/>
<dbReference type="Gene3D" id="3.40.50.2000">
    <property type="entry name" value="Glycogen Phosphorylase B"/>
    <property type="match status" value="2"/>
</dbReference>
<evidence type="ECO:0000313" key="3">
    <source>
        <dbReference type="Proteomes" id="UP000001626"/>
    </source>
</evidence>
<dbReference type="InterPro" id="IPR001296">
    <property type="entry name" value="Glyco_trans_1"/>
</dbReference>
<dbReference type="HOGENOM" id="CLU_009583_36_4_9"/>
<evidence type="ECO:0000313" key="2">
    <source>
        <dbReference type="EMBL" id="ADL68449.1"/>
    </source>
</evidence>
<dbReference type="Proteomes" id="UP000001626">
    <property type="component" value="Chromosome"/>
</dbReference>
<protein>
    <submittedName>
        <fullName evidence="2">Glycosyl transferase group 1</fullName>
    </submittedName>
</protein>
<dbReference type="GO" id="GO:0016757">
    <property type="term" value="F:glycosyltransferase activity"/>
    <property type="evidence" value="ECO:0007669"/>
    <property type="project" value="InterPro"/>
</dbReference>
<keyword evidence="2" id="KW-0808">Transferase</keyword>
<accession>D9TMG1</accession>
<dbReference type="GeneID" id="93863777"/>
<dbReference type="SUPFAM" id="SSF53756">
    <property type="entry name" value="UDP-Glycosyltransferase/glycogen phosphorylase"/>
    <property type="match status" value="1"/>
</dbReference>
<keyword evidence="3" id="KW-1185">Reference proteome</keyword>
<dbReference type="AlphaFoldDB" id="D9TMG1"/>
<organism evidence="2 3">
    <name type="scientific">Thermoanaerobacterium thermosaccharolyticum (strain ATCC 7956 / DSM 571 / NCIMB 9385 / NCA 3814 / NCTC 13789 / WDCM 00135 / 2032)</name>
    <name type="common">Clostridium thermosaccharolyticum</name>
    <dbReference type="NCBI Taxonomy" id="580327"/>
    <lineage>
        <taxon>Bacteria</taxon>
        <taxon>Bacillati</taxon>
        <taxon>Bacillota</taxon>
        <taxon>Clostridia</taxon>
        <taxon>Thermoanaerobacterales</taxon>
        <taxon>Thermoanaerobacteraceae</taxon>
        <taxon>Thermoanaerobacterium</taxon>
    </lineage>
</organism>
<dbReference type="PANTHER" id="PTHR12526">
    <property type="entry name" value="GLYCOSYLTRANSFERASE"/>
    <property type="match status" value="1"/>
</dbReference>
<feature type="domain" description="Glycosyl transferase family 1" evidence="1">
    <location>
        <begin position="193"/>
        <end position="338"/>
    </location>
</feature>
<evidence type="ECO:0000259" key="1">
    <source>
        <dbReference type="Pfam" id="PF00534"/>
    </source>
</evidence>
<dbReference type="CDD" id="cd03794">
    <property type="entry name" value="GT4_WbuB-like"/>
    <property type="match status" value="1"/>
</dbReference>
<dbReference type="Pfam" id="PF00534">
    <property type="entry name" value="Glycos_transf_1"/>
    <property type="match status" value="1"/>
</dbReference>
<gene>
    <name evidence="2" type="ordered locus">Tthe_0911</name>
</gene>
<dbReference type="CAZy" id="GT4">
    <property type="family name" value="Glycosyltransferase Family 4"/>
</dbReference>
<sequence length="374" mass="43819">MSKRVVFLRSNPVAPDPRVEKEAKSLFKHGYDVNIVGWDRTGQLNNEKLPYANITRLNIPAQFGSGIRNFPYLVKWNIYLLIWLFKNHNTYDYIHACDFDTIIPTIITKYLFKKKVVYDIFDFYSDMLRKVPSAIKKLIKKVDFFCINRVDAVIIADECRKKQIKGSNPKRLIVIYNTPEDINNYDNCFEYKEYGAQLRIAYVGLLQIERGLIEMIKVVQRHPNWMLYLAGFGGDENEILSHCSNFSNIKFYGRVNYDIALKINNSSDVMFATYDPSIPNHRFSSANKLFEAMMLGKPIIVAKNTGMDELVEKYRLGEIVEYGDMYDLENALKNFSQMNLYDRDSFSIRVKEIYNKYFSWSMMEGKLISLYEEI</sequence>
<proteinExistence type="predicted"/>
<dbReference type="RefSeq" id="WP_013297418.1">
    <property type="nucleotide sequence ID" value="NC_014410.1"/>
</dbReference>
<dbReference type="eggNOG" id="COG0438">
    <property type="taxonomic scope" value="Bacteria"/>
</dbReference>